<accession>W9QL50</accession>
<name>W9QL50_9ROSA</name>
<protein>
    <submittedName>
        <fullName evidence="2">Uncharacterized protein</fullName>
    </submittedName>
</protein>
<proteinExistence type="predicted"/>
<evidence type="ECO:0000256" key="1">
    <source>
        <dbReference type="SAM" id="MobiDB-lite"/>
    </source>
</evidence>
<evidence type="ECO:0000313" key="3">
    <source>
        <dbReference type="Proteomes" id="UP000030645"/>
    </source>
</evidence>
<sequence>MAVGSRSHKSINDADTTTKLYKAQPTKARHVFKSRFLPSSSASSIHSNLVRKTREPKPH</sequence>
<evidence type="ECO:0000313" key="2">
    <source>
        <dbReference type="EMBL" id="EXB39743.1"/>
    </source>
</evidence>
<reference evidence="3" key="1">
    <citation type="submission" date="2013-01" db="EMBL/GenBank/DDBJ databases">
        <title>Draft Genome Sequence of a Mulberry Tree, Morus notabilis C.K. Schneid.</title>
        <authorList>
            <person name="He N."/>
            <person name="Zhao S."/>
        </authorList>
    </citation>
    <scope>NUCLEOTIDE SEQUENCE</scope>
</reference>
<gene>
    <name evidence="2" type="ORF">L484_016587</name>
</gene>
<dbReference type="AlphaFoldDB" id="W9QL50"/>
<dbReference type="Proteomes" id="UP000030645">
    <property type="component" value="Unassembled WGS sequence"/>
</dbReference>
<dbReference type="EMBL" id="KE343734">
    <property type="protein sequence ID" value="EXB39743.1"/>
    <property type="molecule type" value="Genomic_DNA"/>
</dbReference>
<keyword evidence="3" id="KW-1185">Reference proteome</keyword>
<organism evidence="2 3">
    <name type="scientific">Morus notabilis</name>
    <dbReference type="NCBI Taxonomy" id="981085"/>
    <lineage>
        <taxon>Eukaryota</taxon>
        <taxon>Viridiplantae</taxon>
        <taxon>Streptophyta</taxon>
        <taxon>Embryophyta</taxon>
        <taxon>Tracheophyta</taxon>
        <taxon>Spermatophyta</taxon>
        <taxon>Magnoliopsida</taxon>
        <taxon>eudicotyledons</taxon>
        <taxon>Gunneridae</taxon>
        <taxon>Pentapetalae</taxon>
        <taxon>rosids</taxon>
        <taxon>fabids</taxon>
        <taxon>Rosales</taxon>
        <taxon>Moraceae</taxon>
        <taxon>Moreae</taxon>
        <taxon>Morus</taxon>
    </lineage>
</organism>
<feature type="region of interest" description="Disordered" evidence="1">
    <location>
        <begin position="1"/>
        <end position="59"/>
    </location>
</feature>
<feature type="compositionally biased region" description="Polar residues" evidence="1">
    <location>
        <begin position="37"/>
        <end position="47"/>
    </location>
</feature>